<dbReference type="GO" id="GO:0001018">
    <property type="term" value="F:mitochondrial promoter sequence-specific DNA binding"/>
    <property type="evidence" value="ECO:0007669"/>
    <property type="project" value="TreeGrafter"/>
</dbReference>
<keyword evidence="5 8" id="KW-0548">Nucleotidyltransferase</keyword>
<comment type="function">
    <text evidence="8">DNA-dependent RNA polymerase catalyzes the transcription of DNA into RNA using the four ribonucleoside triphosphates as substrates.</text>
</comment>
<keyword evidence="4 8" id="KW-0808">Transferase</keyword>
<evidence type="ECO:0000256" key="7">
    <source>
        <dbReference type="ARBA" id="ARBA00048552"/>
    </source>
</evidence>
<organism evidence="10 11">
    <name type="scientific">Candida albicans</name>
    <name type="common">Yeast</name>
    <dbReference type="NCBI Taxonomy" id="5476"/>
    <lineage>
        <taxon>Eukaryota</taxon>
        <taxon>Fungi</taxon>
        <taxon>Dikarya</taxon>
        <taxon>Ascomycota</taxon>
        <taxon>Saccharomycotina</taxon>
        <taxon>Pichiomycetes</taxon>
        <taxon>Debaryomycetaceae</taxon>
        <taxon>Candida/Lodderomyces clade</taxon>
        <taxon>Candida</taxon>
    </lineage>
</organism>
<evidence type="ECO:0000256" key="5">
    <source>
        <dbReference type="ARBA" id="ARBA00022695"/>
    </source>
</evidence>
<dbReference type="PROSITE" id="PS00489">
    <property type="entry name" value="RNA_POL_PHAGE_2"/>
    <property type="match status" value="1"/>
</dbReference>
<dbReference type="AlphaFoldDB" id="A0A8H6C100"/>
<dbReference type="Pfam" id="PF14700">
    <property type="entry name" value="RPOL_N"/>
    <property type="match status" value="1"/>
</dbReference>
<evidence type="ECO:0000256" key="4">
    <source>
        <dbReference type="ARBA" id="ARBA00022679"/>
    </source>
</evidence>
<evidence type="ECO:0000313" key="11">
    <source>
        <dbReference type="Proteomes" id="UP000536275"/>
    </source>
</evidence>
<dbReference type="EMBL" id="JABWAD010000022">
    <property type="protein sequence ID" value="KAF6070593.1"/>
    <property type="molecule type" value="Genomic_DNA"/>
</dbReference>
<evidence type="ECO:0000256" key="2">
    <source>
        <dbReference type="ARBA" id="ARBA00012418"/>
    </source>
</evidence>
<evidence type="ECO:0000259" key="9">
    <source>
        <dbReference type="SMART" id="SM01311"/>
    </source>
</evidence>
<dbReference type="GO" id="GO:0034245">
    <property type="term" value="C:mitochondrial DNA-directed RNA polymerase complex"/>
    <property type="evidence" value="ECO:0007669"/>
    <property type="project" value="TreeGrafter"/>
</dbReference>
<dbReference type="Gene3D" id="1.10.150.20">
    <property type="entry name" value="5' to 3' exonuclease, C-terminal subdomain"/>
    <property type="match status" value="1"/>
</dbReference>
<name>A0A8H6C100_CANAX</name>
<evidence type="ECO:0000313" key="10">
    <source>
        <dbReference type="EMBL" id="KAF6070593.1"/>
    </source>
</evidence>
<gene>
    <name evidence="10" type="ORF">FOB64_001698</name>
</gene>
<dbReference type="InterPro" id="IPR046950">
    <property type="entry name" value="DNA-dir_Rpol_C_phage-type"/>
</dbReference>
<dbReference type="InterPro" id="IPR037159">
    <property type="entry name" value="RNA_POL_N_sf"/>
</dbReference>
<feature type="domain" description="DNA-directed RNA polymerase N-terminal" evidence="9">
    <location>
        <begin position="216"/>
        <end position="501"/>
    </location>
</feature>
<reference evidence="10 11" key="1">
    <citation type="submission" date="2020-03" db="EMBL/GenBank/DDBJ databases">
        <title>FDA dAtabase for Regulatory Grade micrObial Sequences (FDA-ARGOS): Supporting development and validation of Infectious Disease Dx tests.</title>
        <authorList>
            <person name="Campos J."/>
            <person name="Goldberg B."/>
            <person name="Tallon L."/>
            <person name="Sadzewicz L."/>
            <person name="Vavikolanu K."/>
            <person name="Mehta A."/>
            <person name="Aluvathingal J."/>
            <person name="Nadendla S."/>
            <person name="Nandy P."/>
            <person name="Geyer C."/>
            <person name="Yan Y."/>
            <person name="Sichtig H."/>
        </authorList>
    </citation>
    <scope>NUCLEOTIDE SEQUENCE [LARGE SCALE GENOMIC DNA]</scope>
    <source>
        <strain evidence="10 11">FDAARGOS_656</strain>
    </source>
</reference>
<dbReference type="PANTHER" id="PTHR10102">
    <property type="entry name" value="DNA-DIRECTED RNA POLYMERASE, MITOCHONDRIAL"/>
    <property type="match status" value="1"/>
</dbReference>
<dbReference type="EC" id="2.7.7.6" evidence="2 8"/>
<dbReference type="InterPro" id="IPR002092">
    <property type="entry name" value="DNA-dir_Rpol_phage-type"/>
</dbReference>
<keyword evidence="3 8" id="KW-0240">DNA-directed RNA polymerase</keyword>
<dbReference type="InterPro" id="IPR029262">
    <property type="entry name" value="RPOL_N"/>
</dbReference>
<dbReference type="GO" id="GO:0006390">
    <property type="term" value="P:mitochondrial transcription"/>
    <property type="evidence" value="ECO:0007669"/>
    <property type="project" value="TreeGrafter"/>
</dbReference>
<dbReference type="SMART" id="SM01311">
    <property type="entry name" value="RPOL_N"/>
    <property type="match status" value="1"/>
</dbReference>
<comment type="catalytic activity">
    <reaction evidence="7 8">
        <text>RNA(n) + a ribonucleoside 5'-triphosphate = RNA(n+1) + diphosphate</text>
        <dbReference type="Rhea" id="RHEA:21248"/>
        <dbReference type="Rhea" id="RHEA-COMP:14527"/>
        <dbReference type="Rhea" id="RHEA-COMP:17342"/>
        <dbReference type="ChEBI" id="CHEBI:33019"/>
        <dbReference type="ChEBI" id="CHEBI:61557"/>
        <dbReference type="ChEBI" id="CHEBI:140395"/>
        <dbReference type="EC" id="2.7.7.6"/>
    </reaction>
</comment>
<accession>A0A8H6C100</accession>
<dbReference type="PANTHER" id="PTHR10102:SF0">
    <property type="entry name" value="DNA-DIRECTED RNA POLYMERASE, MITOCHONDRIAL"/>
    <property type="match status" value="1"/>
</dbReference>
<dbReference type="Gene3D" id="1.10.287.280">
    <property type="match status" value="1"/>
</dbReference>
<evidence type="ECO:0000256" key="3">
    <source>
        <dbReference type="ARBA" id="ARBA00022478"/>
    </source>
</evidence>
<comment type="similarity">
    <text evidence="1 8">Belongs to the phage and mitochondrial RNA polymerase family.</text>
</comment>
<comment type="caution">
    <text evidence="10">The sequence shown here is derived from an EMBL/GenBank/DDBJ whole genome shotgun (WGS) entry which is preliminary data.</text>
</comment>
<dbReference type="Gene3D" id="1.10.1320.10">
    <property type="entry name" value="DNA-directed RNA polymerase, N-terminal domain"/>
    <property type="match status" value="1"/>
</dbReference>
<keyword evidence="6 8" id="KW-0804">Transcription</keyword>
<dbReference type="InterPro" id="IPR043502">
    <property type="entry name" value="DNA/RNA_pol_sf"/>
</dbReference>
<sequence>MQILRLSGRHLCNITLKCLKRQITTLSVPDRSVSDITSSIFEVTKDINHGPRSSTKVMKYVSSFYQNVKIMNLEQISRILTDIANDMLKRDDNVINNCEFYFNCLKIGLNCFSESTSTEALYLLRNNIEDYRKVIVKFRGLGTVPETRENHTIWCPLTYLDEYGGIDYENICKYISDYKFTWRGQYINDKLFNYYDTLSTEEKSQFMEAYLDFNKSKELIIEKYTNRIVHVSSEASKQFEKSFKFGMSEKNLIHKWITDTTEQIEKILEIETSLSNEEVIIHHFKPFLETVTIQSIINYIIFSILGSPDGKLTTVIEKMKYSFPSVLSQHASPNLKGEVFQYINDDAYIKLTHQLVKLIIENCKVPITSKQMEQLQNSLKLENKEIADQFLISSGGNDDEYLAFCKETKRITNTKNKTYIIVKMHPYIELKLQSLKLGTHLHYLPMLHPPKPWVNPQSGGYLTIKTSFVSTNDSIQVELLNRAGVRGQLDNAYSCLDQMGNTAWAINPLMLDVFNKLMGNPDGFLSIPPSVPDETLPQKTKTELKSLRITFEIMNKLANAFGENGDLLYHCYSLDFRGRIYPFSPLTHYGGDLARSLFMFWYSEPLGPNGFYWIKYQLASLFGQKNCLEFYEENYDNIIDSARNPMTGKKWWMKADKPFSALAVCFEIKKILDYRMSGGKIEDYKCRLPIHQDGSCNGLQHYAGLAADETGGAAVNLIRSETKQDVYTKVLEIVKKKIEQDISEQNLGTVNLETAKFFLPILNRKLVKRPVMTTVYGVTLAGASSQIINETLHKLKSVQLTQTSYLAKKILDSIDELFVHAKQIEKWLLQNTKRILTSYNIKTIDHLLNNNPSSFETIFTTPMSFFPMSWISPCGLPVIQAYRKIPTSRFNGAIGKTTWNNSNKLSPMDRRKHELGIAPNFIHSLDAAHLFMTCDSANKAGLTFSAIHDSYWTHPNNVEKLSKILREQFVELYSMDYLKYVRQDFINQVKNSYQLVYFKKKDYPGLANKIAEIRKHYPERKKPHKLAFELREMTEQGEEHIMRKLYQRYKPRVFHIVSDKCYEYRNDTVVQPEPKCKGMMEIFVPVSIINVPPKGNLDISKVLDSPYFFS</sequence>
<protein>
    <recommendedName>
        <fullName evidence="2 8">DNA-directed RNA polymerase</fullName>
        <ecNumber evidence="2 8">2.7.7.6</ecNumber>
    </recommendedName>
</protein>
<dbReference type="Pfam" id="PF00940">
    <property type="entry name" value="RNA_pol"/>
    <property type="match status" value="1"/>
</dbReference>
<dbReference type="Proteomes" id="UP000536275">
    <property type="component" value="Unassembled WGS sequence"/>
</dbReference>
<evidence type="ECO:0000256" key="1">
    <source>
        <dbReference type="ARBA" id="ARBA00009493"/>
    </source>
</evidence>
<dbReference type="GO" id="GO:0003899">
    <property type="term" value="F:DNA-directed RNA polymerase activity"/>
    <property type="evidence" value="ECO:0007669"/>
    <property type="project" value="UniProtKB-EC"/>
</dbReference>
<evidence type="ECO:0000256" key="6">
    <source>
        <dbReference type="ARBA" id="ARBA00023163"/>
    </source>
</evidence>
<dbReference type="PROSITE" id="PS00900">
    <property type="entry name" value="RNA_POL_PHAGE_1"/>
    <property type="match status" value="1"/>
</dbReference>
<evidence type="ECO:0000256" key="8">
    <source>
        <dbReference type="RuleBase" id="RU003805"/>
    </source>
</evidence>
<proteinExistence type="inferred from homology"/>
<dbReference type="SUPFAM" id="SSF56672">
    <property type="entry name" value="DNA/RNA polymerases"/>
    <property type="match status" value="1"/>
</dbReference>